<proteinExistence type="predicted"/>
<reference evidence="1" key="2">
    <citation type="journal article" date="2015" name="Fish Shellfish Immunol.">
        <title>Early steps in the European eel (Anguilla anguilla)-Vibrio vulnificus interaction in the gills: Role of the RtxA13 toxin.</title>
        <authorList>
            <person name="Callol A."/>
            <person name="Pajuelo D."/>
            <person name="Ebbesson L."/>
            <person name="Teles M."/>
            <person name="MacKenzie S."/>
            <person name="Amaro C."/>
        </authorList>
    </citation>
    <scope>NUCLEOTIDE SEQUENCE</scope>
</reference>
<dbReference type="AlphaFoldDB" id="A0A0E9TCU6"/>
<organism evidence="1">
    <name type="scientific">Anguilla anguilla</name>
    <name type="common">European freshwater eel</name>
    <name type="synonym">Muraena anguilla</name>
    <dbReference type="NCBI Taxonomy" id="7936"/>
    <lineage>
        <taxon>Eukaryota</taxon>
        <taxon>Metazoa</taxon>
        <taxon>Chordata</taxon>
        <taxon>Craniata</taxon>
        <taxon>Vertebrata</taxon>
        <taxon>Euteleostomi</taxon>
        <taxon>Actinopterygii</taxon>
        <taxon>Neopterygii</taxon>
        <taxon>Teleostei</taxon>
        <taxon>Anguilliformes</taxon>
        <taxon>Anguillidae</taxon>
        <taxon>Anguilla</taxon>
    </lineage>
</organism>
<sequence>MVQEDISLGDKMKILKCMLVMQREATKACFVMEMFAFWII</sequence>
<protein>
    <submittedName>
        <fullName evidence="1">Uncharacterized protein</fullName>
    </submittedName>
</protein>
<name>A0A0E9TCU6_ANGAN</name>
<dbReference type="EMBL" id="GBXM01057058">
    <property type="protein sequence ID" value="JAH51519.1"/>
    <property type="molecule type" value="Transcribed_RNA"/>
</dbReference>
<evidence type="ECO:0000313" key="1">
    <source>
        <dbReference type="EMBL" id="JAH51519.1"/>
    </source>
</evidence>
<accession>A0A0E9TCU6</accession>
<reference evidence="1" key="1">
    <citation type="submission" date="2014-11" db="EMBL/GenBank/DDBJ databases">
        <authorList>
            <person name="Amaro Gonzalez C."/>
        </authorList>
    </citation>
    <scope>NUCLEOTIDE SEQUENCE</scope>
</reference>